<dbReference type="Pfam" id="PF13412">
    <property type="entry name" value="HTH_24"/>
    <property type="match status" value="1"/>
</dbReference>
<protein>
    <submittedName>
        <fullName evidence="5">Transcription regulator, asnc-type</fullName>
    </submittedName>
</protein>
<evidence type="ECO:0000256" key="1">
    <source>
        <dbReference type="ARBA" id="ARBA00023015"/>
    </source>
</evidence>
<keyword evidence="1" id="KW-0805">Transcription regulation</keyword>
<accession>A0A837RBW0</accession>
<reference evidence="5 6" key="1">
    <citation type="journal article" date="2015" name="Genome Announc.">
        <title>Expanding the biotechnology potential of lactobacilli through comparative genomics of 213 strains and associated genera.</title>
        <authorList>
            <person name="Sun Z."/>
            <person name="Harris H.M."/>
            <person name="McCann A."/>
            <person name="Guo C."/>
            <person name="Argimon S."/>
            <person name="Zhang W."/>
            <person name="Yang X."/>
            <person name="Jeffery I.B."/>
            <person name="Cooney J.C."/>
            <person name="Kagawa T.F."/>
            <person name="Liu W."/>
            <person name="Song Y."/>
            <person name="Salvetti E."/>
            <person name="Wrobel A."/>
            <person name="Rasinkangas P."/>
            <person name="Parkhill J."/>
            <person name="Rea M.C."/>
            <person name="O'Sullivan O."/>
            <person name="Ritari J."/>
            <person name="Douillard F.P."/>
            <person name="Paul Ross R."/>
            <person name="Yang R."/>
            <person name="Briner A.E."/>
            <person name="Felis G.E."/>
            <person name="de Vos W.M."/>
            <person name="Barrangou R."/>
            <person name="Klaenhammer T.R."/>
            <person name="Caufield P.W."/>
            <person name="Cui Y."/>
            <person name="Zhang H."/>
            <person name="O'Toole P.W."/>
        </authorList>
    </citation>
    <scope>NUCLEOTIDE SEQUENCE [LARGE SCALE GENOMIC DNA]</scope>
    <source>
        <strain evidence="5 6">DSM 20314</strain>
    </source>
</reference>
<proteinExistence type="predicted"/>
<evidence type="ECO:0000313" key="5">
    <source>
        <dbReference type="EMBL" id="KRK24953.1"/>
    </source>
</evidence>
<sequence length="166" mass="18678">MILIITLGGVLTMDKTDLKILNALQADARISLKALADQCFISSPAISARITRLKKSGIIRDYQANLNYEKLNYHIKAYIQLQLEPTQKERFYPFVAGIPNILECDCVTGEYSQILKVIFESTQALDEFVNQLQTFGKTSTQIVFSTSVANRGLRLPEDQDVDSDEQ</sequence>
<dbReference type="PANTHER" id="PTHR30154">
    <property type="entry name" value="LEUCINE-RESPONSIVE REGULATORY PROTEIN"/>
    <property type="match status" value="1"/>
</dbReference>
<dbReference type="PRINTS" id="PR00033">
    <property type="entry name" value="HTHASNC"/>
</dbReference>
<dbReference type="Pfam" id="PF01037">
    <property type="entry name" value="AsnC_trans_reg"/>
    <property type="match status" value="1"/>
</dbReference>
<dbReference type="InterPro" id="IPR011991">
    <property type="entry name" value="ArsR-like_HTH"/>
</dbReference>
<dbReference type="AlphaFoldDB" id="A0A837RBW0"/>
<dbReference type="EMBL" id="AZCU01000009">
    <property type="protein sequence ID" value="KRK24953.1"/>
    <property type="molecule type" value="Genomic_DNA"/>
</dbReference>
<dbReference type="InterPro" id="IPR036388">
    <property type="entry name" value="WH-like_DNA-bd_sf"/>
</dbReference>
<dbReference type="PROSITE" id="PS50956">
    <property type="entry name" value="HTH_ASNC_2"/>
    <property type="match status" value="1"/>
</dbReference>
<dbReference type="GO" id="GO:0043200">
    <property type="term" value="P:response to amino acid"/>
    <property type="evidence" value="ECO:0007669"/>
    <property type="project" value="TreeGrafter"/>
</dbReference>
<comment type="caution">
    <text evidence="5">The sequence shown here is derived from an EMBL/GenBank/DDBJ whole genome shotgun (WGS) entry which is preliminary data.</text>
</comment>
<dbReference type="CDD" id="cd00090">
    <property type="entry name" value="HTH_ARSR"/>
    <property type="match status" value="1"/>
</dbReference>
<dbReference type="SUPFAM" id="SSF54909">
    <property type="entry name" value="Dimeric alpha+beta barrel"/>
    <property type="match status" value="1"/>
</dbReference>
<keyword evidence="3" id="KW-0804">Transcription</keyword>
<dbReference type="SUPFAM" id="SSF46785">
    <property type="entry name" value="Winged helix' DNA-binding domain"/>
    <property type="match status" value="1"/>
</dbReference>
<dbReference type="PANTHER" id="PTHR30154:SF53">
    <property type="entry name" value="HTH-TYPE TRANSCRIPTIONAL REGULATOR LRPC"/>
    <property type="match status" value="1"/>
</dbReference>
<organism evidence="5 6">
    <name type="scientific">Lactiplantibacillus pentosus DSM 20314</name>
    <dbReference type="NCBI Taxonomy" id="1423791"/>
    <lineage>
        <taxon>Bacteria</taxon>
        <taxon>Bacillati</taxon>
        <taxon>Bacillota</taxon>
        <taxon>Bacilli</taxon>
        <taxon>Lactobacillales</taxon>
        <taxon>Lactobacillaceae</taxon>
        <taxon>Lactiplantibacillus</taxon>
    </lineage>
</organism>
<name>A0A837RBW0_LACPE</name>
<dbReference type="GO" id="GO:0043565">
    <property type="term" value="F:sequence-specific DNA binding"/>
    <property type="evidence" value="ECO:0007669"/>
    <property type="project" value="InterPro"/>
</dbReference>
<evidence type="ECO:0000256" key="2">
    <source>
        <dbReference type="ARBA" id="ARBA00023125"/>
    </source>
</evidence>
<dbReference type="SMART" id="SM00344">
    <property type="entry name" value="HTH_ASNC"/>
    <property type="match status" value="1"/>
</dbReference>
<evidence type="ECO:0000256" key="3">
    <source>
        <dbReference type="ARBA" id="ARBA00023163"/>
    </source>
</evidence>
<feature type="domain" description="HTH asnC-type" evidence="4">
    <location>
        <begin position="13"/>
        <end position="74"/>
    </location>
</feature>
<dbReference type="Gene3D" id="1.10.10.10">
    <property type="entry name" value="Winged helix-like DNA-binding domain superfamily/Winged helix DNA-binding domain"/>
    <property type="match status" value="1"/>
</dbReference>
<dbReference type="Proteomes" id="UP000051020">
    <property type="component" value="Unassembled WGS sequence"/>
</dbReference>
<dbReference type="InterPro" id="IPR019888">
    <property type="entry name" value="Tscrpt_reg_AsnC-like"/>
</dbReference>
<dbReference type="Gene3D" id="3.30.70.920">
    <property type="match status" value="1"/>
</dbReference>
<evidence type="ECO:0000259" key="4">
    <source>
        <dbReference type="PROSITE" id="PS50956"/>
    </source>
</evidence>
<gene>
    <name evidence="5" type="ORF">FD24_GL003385</name>
</gene>
<evidence type="ECO:0000313" key="6">
    <source>
        <dbReference type="Proteomes" id="UP000051020"/>
    </source>
</evidence>
<dbReference type="InterPro" id="IPR019887">
    <property type="entry name" value="Tscrpt_reg_AsnC/Lrp_C"/>
</dbReference>
<keyword evidence="2" id="KW-0238">DNA-binding</keyword>
<dbReference type="InterPro" id="IPR036390">
    <property type="entry name" value="WH_DNA-bd_sf"/>
</dbReference>
<dbReference type="GO" id="GO:0005829">
    <property type="term" value="C:cytosol"/>
    <property type="evidence" value="ECO:0007669"/>
    <property type="project" value="TreeGrafter"/>
</dbReference>
<dbReference type="InterPro" id="IPR000485">
    <property type="entry name" value="AsnC-type_HTH_dom"/>
</dbReference>
<dbReference type="InterPro" id="IPR011008">
    <property type="entry name" value="Dimeric_a/b-barrel"/>
</dbReference>